<proteinExistence type="predicted"/>
<sequence>IGFLMTVNYDDNSTRRVDDEVLYTRELDIRPTLLPHLISKVAVEWSCPWF</sequence>
<dbReference type="AlphaFoldDB" id="A0A9Q0IKG0"/>
<evidence type="ECO:0000313" key="2">
    <source>
        <dbReference type="Proteomes" id="UP001148018"/>
    </source>
</evidence>
<accession>A0A9Q0IKG0</accession>
<organism evidence="1 2">
    <name type="scientific">Muraenolepis orangiensis</name>
    <name type="common">Patagonian moray cod</name>
    <dbReference type="NCBI Taxonomy" id="630683"/>
    <lineage>
        <taxon>Eukaryota</taxon>
        <taxon>Metazoa</taxon>
        <taxon>Chordata</taxon>
        <taxon>Craniata</taxon>
        <taxon>Vertebrata</taxon>
        <taxon>Euteleostomi</taxon>
        <taxon>Actinopterygii</taxon>
        <taxon>Neopterygii</taxon>
        <taxon>Teleostei</taxon>
        <taxon>Neoteleostei</taxon>
        <taxon>Acanthomorphata</taxon>
        <taxon>Zeiogadaria</taxon>
        <taxon>Gadariae</taxon>
        <taxon>Gadiformes</taxon>
        <taxon>Muraenolepidoidei</taxon>
        <taxon>Muraenolepididae</taxon>
        <taxon>Muraenolepis</taxon>
    </lineage>
</organism>
<dbReference type="EMBL" id="JANIIK010000047">
    <property type="protein sequence ID" value="KAJ3600281.1"/>
    <property type="molecule type" value="Genomic_DNA"/>
</dbReference>
<name>A0A9Q0IKG0_9TELE</name>
<evidence type="ECO:0000313" key="1">
    <source>
        <dbReference type="EMBL" id="KAJ3600281.1"/>
    </source>
</evidence>
<protein>
    <submittedName>
        <fullName evidence="1">Uncharacterized protein</fullName>
    </submittedName>
</protein>
<comment type="caution">
    <text evidence="1">The sequence shown here is derived from an EMBL/GenBank/DDBJ whole genome shotgun (WGS) entry which is preliminary data.</text>
</comment>
<gene>
    <name evidence="1" type="ORF">NHX12_031267</name>
</gene>
<reference evidence="1" key="1">
    <citation type="submission" date="2022-07" db="EMBL/GenBank/DDBJ databases">
        <title>Chromosome-level genome of Muraenolepis orangiensis.</title>
        <authorList>
            <person name="Kim J."/>
        </authorList>
    </citation>
    <scope>NUCLEOTIDE SEQUENCE</scope>
    <source>
        <strain evidence="1">KU_S4_2022</strain>
        <tissue evidence="1">Muscle</tissue>
    </source>
</reference>
<keyword evidence="2" id="KW-1185">Reference proteome</keyword>
<dbReference type="Proteomes" id="UP001148018">
    <property type="component" value="Unassembled WGS sequence"/>
</dbReference>
<feature type="non-terminal residue" evidence="1">
    <location>
        <position position="1"/>
    </location>
</feature>